<dbReference type="GO" id="GO:0005227">
    <property type="term" value="F:calcium-activated cation channel activity"/>
    <property type="evidence" value="ECO:0007669"/>
    <property type="project" value="InterPro"/>
</dbReference>
<dbReference type="EMBL" id="JAEHOD010000074">
    <property type="protein sequence ID" value="KAG2431317.1"/>
    <property type="molecule type" value="Genomic_DNA"/>
</dbReference>
<keyword evidence="12" id="KW-1185">Reference proteome</keyword>
<evidence type="ECO:0000256" key="7">
    <source>
        <dbReference type="SAM" id="MobiDB-lite"/>
    </source>
</evidence>
<feature type="region of interest" description="Disordered" evidence="7">
    <location>
        <begin position="1464"/>
        <end position="1507"/>
    </location>
</feature>
<evidence type="ECO:0000256" key="3">
    <source>
        <dbReference type="ARBA" id="ARBA00022448"/>
    </source>
</evidence>
<evidence type="ECO:0000256" key="5">
    <source>
        <dbReference type="ARBA" id="ARBA00022989"/>
    </source>
</evidence>
<evidence type="ECO:0000256" key="6">
    <source>
        <dbReference type="ARBA" id="ARBA00023136"/>
    </source>
</evidence>
<feature type="compositionally biased region" description="Low complexity" evidence="7">
    <location>
        <begin position="226"/>
        <end position="272"/>
    </location>
</feature>
<protein>
    <recommendedName>
        <fullName evidence="13">ERD4-related membrane protein</fullName>
    </recommendedName>
</protein>
<evidence type="ECO:0000313" key="11">
    <source>
        <dbReference type="EMBL" id="KAG2431317.1"/>
    </source>
</evidence>
<keyword evidence="5 8" id="KW-1133">Transmembrane helix</keyword>
<dbReference type="PANTHER" id="PTHR13018:SF5">
    <property type="entry name" value="RE44586P"/>
    <property type="match status" value="1"/>
</dbReference>
<sequence>MPLDLKALGVTVGVDVGIAAAALALLTVLRAVRPTRRFYAPRRYPSAAPSGAAEGGPGARPRPRPPRLRWWAWLWQLWRLPPERVRQLAGSDGAQYLNALKLGLRISLYLSIWCLAVILPVNLAGSEVDRLIASQQRPPPPQRQLPPPPPLHPPAPPPSPGPPHAAAAASPSGDAASHPRDEQPRPSPSPPAADRVRTPAEAAADAAVAAARATADAAVAAAARFHSTSSNTSSSSSSNTDPHGSTAAAAASGRDRGGNASAATNTSSSEAGAGAGAGAPSGEGAEPSPRPTASPEPPIPERGSRKGHIPSAAEAAVDAAREALNVAAEEAVAVAAEGHAGGGGEGAAGGGGEAAGASTFAAEAPAANGGSGGGGGGGGGSGSGSGTYVFSDLDRLSLANIAPGSPLLWAHLVSVYVVTAIALRVLWQQSKEAVALRVMHVTHAPPGGSSHTARRVLATATLFRFLPTRLRSRLEGAAAGLVGGTRQGLQAAARTADRYLHQVDVVLDAPSTSAATAAACATAEQPPQQAVLLQPAAGGHVATLYAGRVRNVLPVLLAEQPQHRAEVAVEKEAAARDKERGVGSGAEYTATGQQPPTPHPPMPPPGAAATTAAAAAAAAALSLPPDYITVMRAAGGWHASIPAAPPLPSPSGTPSPASPSPSPSPPSTASSASASAASSTAPLLRRRRRQPPAGDGGGGGSGDRSSGDNCGDNRDAYVVCELAAVFPPCRPVALHHLRDERRLDPAVTSYGTVRRALEDLLDAYERQLVAAAAAAAAAGGRGAGGGGGGGAGEQGCWRWWCWRRRRLVVQRRKVRVLGPLLGAWAADLYGVRPVRVDELLHLRTHLEVLYEQVRQGLDEHGHELPYVPTAFVTFSRRWEAAVVSSALWDRDEGVWRAAPAPEPSEVLWGNLRLRLWQLNYREGVLRLVFGALLLTYAVPISALQGLLQVRRLAHLPVFKALVRVPVVRSLLSGLLPGAVLRLLLLLLPTALGRLVRWAGAPSHSQVDFRATTLAFGFQVVAVFLASFVAGTLLNQIGRFVAAPGAVLTVLGIGAPQTASFFLSYILFTGLVVGPLGALRLWGLLLFSARYGLASTRRARARLLAAPAASFAATTPSHSMALLLALVFSCVNPLVLPAAAAHFALAGLLERYAHCYVWAREYESGGRMWSQVFGQVMTGLYLHQAVMTALLSIKQFPWAPLALGAPLAAAAFHRSVVRMYSRPWNTTSLRDAADLDAADRRQQQQQQQQQPQPEPQQEQEQQRKQSAGVPPPAAAGGSGAAVAEPSPGAAASLPVPQSEVVPATVASLDDTGGARSGRHSSLARRSSHDSNLLGRGGDGDGDIVGGSGTVGAAEAWGQVPAPAGLHTPASSSSLRRTGSSSGDLNARGPAAPASPLLLDGSSGAAGGAAARAGLHTSLYLSPARQLVWGAGAAAHWRLVAEANAMDRRLQAAVALAPQPFEGVAPLGGLGYSGGSSNGSSSSDSDSGSDDSDAEDNIDVEQGGRAGRS</sequence>
<feature type="region of interest" description="Disordered" evidence="7">
    <location>
        <begin position="43"/>
        <end position="63"/>
    </location>
</feature>
<comment type="similarity">
    <text evidence="2">Belongs to the CSC1 (TC 1.A.17) family.</text>
</comment>
<feature type="transmembrane region" description="Helical" evidence="8">
    <location>
        <begin position="1010"/>
        <end position="1029"/>
    </location>
</feature>
<evidence type="ECO:0008006" key="13">
    <source>
        <dbReference type="Google" id="ProtNLM"/>
    </source>
</evidence>
<evidence type="ECO:0000259" key="10">
    <source>
        <dbReference type="Pfam" id="PF13967"/>
    </source>
</evidence>
<feature type="compositionally biased region" description="Low complexity" evidence="7">
    <location>
        <begin position="1279"/>
        <end position="1291"/>
    </location>
</feature>
<gene>
    <name evidence="11" type="ORF">HYH02_013447</name>
</gene>
<evidence type="ECO:0000259" key="9">
    <source>
        <dbReference type="Pfam" id="PF02714"/>
    </source>
</evidence>
<reference evidence="11" key="1">
    <citation type="journal article" date="2020" name="bioRxiv">
        <title>Comparative genomics of Chlamydomonas.</title>
        <authorList>
            <person name="Craig R.J."/>
            <person name="Hasan A.R."/>
            <person name="Ness R.W."/>
            <person name="Keightley P.D."/>
        </authorList>
    </citation>
    <scope>NUCLEOTIDE SEQUENCE</scope>
    <source>
        <strain evidence="11">CCAP 11/173</strain>
    </source>
</reference>
<dbReference type="InterPro" id="IPR003864">
    <property type="entry name" value="CSC1/OSCA1-like_7TM"/>
</dbReference>
<feature type="compositionally biased region" description="Acidic residues" evidence="7">
    <location>
        <begin position="1485"/>
        <end position="1497"/>
    </location>
</feature>
<feature type="compositionally biased region" description="Pro residues" evidence="7">
    <location>
        <begin position="137"/>
        <end position="163"/>
    </location>
</feature>
<feature type="transmembrane region" description="Helical" evidence="8">
    <location>
        <begin position="1036"/>
        <end position="1054"/>
    </location>
</feature>
<dbReference type="InterPro" id="IPR045122">
    <property type="entry name" value="Csc1-like"/>
</dbReference>
<dbReference type="OrthoDB" id="1689567at2759"/>
<dbReference type="PANTHER" id="PTHR13018">
    <property type="entry name" value="PROBABLE MEMBRANE PROTEIN DUF221-RELATED"/>
    <property type="match status" value="1"/>
</dbReference>
<feature type="transmembrane region" description="Helical" evidence="8">
    <location>
        <begin position="970"/>
        <end position="990"/>
    </location>
</feature>
<feature type="compositionally biased region" description="Low complexity" evidence="7">
    <location>
        <begin position="1369"/>
        <end position="1394"/>
    </location>
</feature>
<accession>A0A835SQ79</accession>
<feature type="compositionally biased region" description="Low complexity" evidence="7">
    <location>
        <begin position="164"/>
        <end position="176"/>
    </location>
</feature>
<evidence type="ECO:0000256" key="2">
    <source>
        <dbReference type="ARBA" id="ARBA00007779"/>
    </source>
</evidence>
<feature type="domain" description="CSC1/OSCA1-like 7TM region" evidence="9">
    <location>
        <begin position="925"/>
        <end position="1189"/>
    </location>
</feature>
<feature type="compositionally biased region" description="Pro residues" evidence="7">
    <location>
        <begin position="644"/>
        <end position="666"/>
    </location>
</feature>
<feature type="compositionally biased region" description="Gly residues" evidence="7">
    <location>
        <begin position="1464"/>
        <end position="1475"/>
    </location>
</feature>
<feature type="region of interest" description="Disordered" evidence="7">
    <location>
        <begin position="226"/>
        <end position="316"/>
    </location>
</feature>
<feature type="domain" description="CSC1/OSCA1-like N-terminal transmembrane" evidence="10">
    <location>
        <begin position="8"/>
        <end position="129"/>
    </location>
</feature>
<proteinExistence type="inferred from homology"/>
<feature type="transmembrane region" description="Helical" evidence="8">
    <location>
        <begin position="106"/>
        <end position="125"/>
    </location>
</feature>
<dbReference type="GO" id="GO:0005886">
    <property type="term" value="C:plasma membrane"/>
    <property type="evidence" value="ECO:0007669"/>
    <property type="project" value="TreeGrafter"/>
</dbReference>
<keyword evidence="3" id="KW-0813">Transport</keyword>
<dbReference type="Proteomes" id="UP000613740">
    <property type="component" value="Unassembled WGS sequence"/>
</dbReference>
<feature type="compositionally biased region" description="Low complexity" evidence="7">
    <location>
        <begin position="1242"/>
        <end position="1258"/>
    </location>
</feature>
<evidence type="ECO:0000256" key="1">
    <source>
        <dbReference type="ARBA" id="ARBA00004141"/>
    </source>
</evidence>
<organism evidence="11 12">
    <name type="scientific">Chlamydomonas schloesseri</name>
    <dbReference type="NCBI Taxonomy" id="2026947"/>
    <lineage>
        <taxon>Eukaryota</taxon>
        <taxon>Viridiplantae</taxon>
        <taxon>Chlorophyta</taxon>
        <taxon>core chlorophytes</taxon>
        <taxon>Chlorophyceae</taxon>
        <taxon>CS clade</taxon>
        <taxon>Chlamydomonadales</taxon>
        <taxon>Chlamydomonadaceae</taxon>
        <taxon>Chlamydomonas</taxon>
    </lineage>
</organism>
<feature type="compositionally biased region" description="Low complexity" evidence="7">
    <location>
        <begin position="667"/>
        <end position="683"/>
    </location>
</feature>
<feature type="transmembrane region" description="Helical" evidence="8">
    <location>
        <begin position="1060"/>
        <end position="1081"/>
    </location>
</feature>
<keyword evidence="4 8" id="KW-0812">Transmembrane</keyword>
<feature type="region of interest" description="Disordered" evidence="7">
    <location>
        <begin position="135"/>
        <end position="204"/>
    </location>
</feature>
<feature type="transmembrane region" description="Helical" evidence="8">
    <location>
        <begin position="12"/>
        <end position="32"/>
    </location>
</feature>
<feature type="compositionally biased region" description="Pro residues" evidence="7">
    <location>
        <begin position="595"/>
        <end position="606"/>
    </location>
</feature>
<feature type="compositionally biased region" description="Pro residues" evidence="7">
    <location>
        <begin position="288"/>
        <end position="300"/>
    </location>
</feature>
<feature type="region of interest" description="Disordered" evidence="7">
    <location>
        <begin position="566"/>
        <end position="610"/>
    </location>
</feature>
<feature type="transmembrane region" description="Helical" evidence="8">
    <location>
        <begin position="924"/>
        <end position="949"/>
    </location>
</feature>
<keyword evidence="6 8" id="KW-0472">Membrane</keyword>
<dbReference type="Pfam" id="PF02714">
    <property type="entry name" value="RSN1_7TM"/>
    <property type="match status" value="1"/>
</dbReference>
<name>A0A835SQ79_9CHLO</name>
<feature type="region of interest" description="Disordered" evidence="7">
    <location>
        <begin position="1359"/>
        <end position="1394"/>
    </location>
</feature>
<feature type="compositionally biased region" description="Basic and acidic residues" evidence="7">
    <location>
        <begin position="566"/>
        <end position="581"/>
    </location>
</feature>
<evidence type="ECO:0000256" key="4">
    <source>
        <dbReference type="ARBA" id="ARBA00022692"/>
    </source>
</evidence>
<evidence type="ECO:0000256" key="8">
    <source>
        <dbReference type="SAM" id="Phobius"/>
    </source>
</evidence>
<comment type="subcellular location">
    <subcellularLocation>
        <location evidence="1">Membrane</location>
        <topology evidence="1">Multi-pass membrane protein</topology>
    </subcellularLocation>
</comment>
<feature type="region of interest" description="Disordered" evidence="7">
    <location>
        <begin position="1236"/>
        <end position="1345"/>
    </location>
</feature>
<dbReference type="InterPro" id="IPR032880">
    <property type="entry name" value="CSC1/OSCA1-like_N"/>
</dbReference>
<evidence type="ECO:0000313" key="12">
    <source>
        <dbReference type="Proteomes" id="UP000613740"/>
    </source>
</evidence>
<feature type="region of interest" description="Disordered" evidence="7">
    <location>
        <begin position="644"/>
        <end position="710"/>
    </location>
</feature>
<comment type="caution">
    <text evidence="11">The sequence shown here is derived from an EMBL/GenBank/DDBJ whole genome shotgun (WGS) entry which is preliminary data.</text>
</comment>
<dbReference type="Pfam" id="PF13967">
    <property type="entry name" value="RSN1_TM"/>
    <property type="match status" value="1"/>
</dbReference>